<evidence type="ECO:0000256" key="3">
    <source>
        <dbReference type="PROSITE-ProRule" id="PRU00339"/>
    </source>
</evidence>
<dbReference type="eggNOG" id="COG0457">
    <property type="taxonomic scope" value="Bacteria"/>
</dbReference>
<accession>S0EY36</accession>
<dbReference type="AlphaFoldDB" id="S0EY36"/>
<dbReference type="SUPFAM" id="SSF48452">
    <property type="entry name" value="TPR-like"/>
    <property type="match status" value="2"/>
</dbReference>
<feature type="transmembrane region" description="Helical" evidence="4">
    <location>
        <begin position="25"/>
        <end position="47"/>
    </location>
</feature>
<reference evidence="6" key="1">
    <citation type="submission" date="2013-03" db="EMBL/GenBank/DDBJ databases">
        <title>Genome sequence of Chthonomonas calidirosea, the first sequenced genome from the Armatimonadetes phylum (formally candidate division OP10).</title>
        <authorList>
            <person name="Lee K.C.Y."/>
            <person name="Morgan X.C."/>
            <person name="Dunfield P.F."/>
            <person name="Tamas I."/>
            <person name="Houghton K.M."/>
            <person name="Vyssotski M."/>
            <person name="Ryan J.L.J."/>
            <person name="Lagutin K."/>
            <person name="McDonald I.R."/>
            <person name="Stott M.B."/>
        </authorList>
    </citation>
    <scope>NUCLEOTIDE SEQUENCE [LARGE SCALE GENOMIC DNA]</scope>
    <source>
        <strain evidence="6">DSM 23976 / ICMP 18418 / T49</strain>
    </source>
</reference>
<evidence type="ECO:0000256" key="4">
    <source>
        <dbReference type="SAM" id="Phobius"/>
    </source>
</evidence>
<keyword evidence="6" id="KW-1185">Reference proteome</keyword>
<dbReference type="Gene3D" id="1.25.40.10">
    <property type="entry name" value="Tetratricopeptide repeat domain"/>
    <property type="match status" value="2"/>
</dbReference>
<dbReference type="PANTHER" id="PTHR45586:SF1">
    <property type="entry name" value="LIPOPOLYSACCHARIDE ASSEMBLY PROTEIN B"/>
    <property type="match status" value="1"/>
</dbReference>
<dbReference type="PROSITE" id="PS50005">
    <property type="entry name" value="TPR"/>
    <property type="match status" value="2"/>
</dbReference>
<dbReference type="Proteomes" id="UP000014227">
    <property type="component" value="Chromosome I"/>
</dbReference>
<organism evidence="5 6">
    <name type="scientific">Chthonomonas calidirosea (strain DSM 23976 / ICMP 18418 / T49)</name>
    <dbReference type="NCBI Taxonomy" id="1303518"/>
    <lineage>
        <taxon>Bacteria</taxon>
        <taxon>Bacillati</taxon>
        <taxon>Armatimonadota</taxon>
        <taxon>Chthonomonadia</taxon>
        <taxon>Chthonomonadales</taxon>
        <taxon>Chthonomonadaceae</taxon>
        <taxon>Chthonomonas</taxon>
    </lineage>
</organism>
<name>S0EY36_CHTCT</name>
<dbReference type="PATRIC" id="fig|1303518.3.peg.2761"/>
<dbReference type="InterPro" id="IPR051012">
    <property type="entry name" value="CellSynth/LPSAsmb/PSIAsmb"/>
</dbReference>
<feature type="repeat" description="TPR" evidence="3">
    <location>
        <begin position="344"/>
        <end position="377"/>
    </location>
</feature>
<sequence>MHRRQDQGLEAASSLGFAKTKRGRGFLLCLCLLGGALAIGYLIWFWMQWHRPGMRYYVAGMKAMASNKPFVAERLWLQGVKRDPRFYGCYEQLGLLYGEIFRYPQATYYLKRAAELNPNDGELQLELARAAHQEGRMDIAEAAAKRAMELLPNNPEAVGGYGMIEAELHNREKAIWALRRAYHLKKDPRFLIALVANEMDDLQLAQAEKDLTPYLQKHQNDPNACYLMGVLYEHKPHTPFNLRKAMAYAILAGKGMPNDVRPYTLLGRLLVEAGFPKKALKFYLAGSTISPNDNGILNGLLECYRLLGDRQHERAVALQYQKVLQWRNDVDQLIHRMQFNPHDVASGLQLAHTEELLGDYAKALEYYELMVEQDPTNKRTRAALIDYCKRHHLTKLAKRLADPNYVPLVNPAEL</sequence>
<dbReference type="Pfam" id="PF14559">
    <property type="entry name" value="TPR_19"/>
    <property type="match status" value="1"/>
</dbReference>
<proteinExistence type="predicted"/>
<dbReference type="KEGG" id="ccz:CCALI_02659"/>
<keyword evidence="1" id="KW-0677">Repeat</keyword>
<feature type="repeat" description="TPR" evidence="3">
    <location>
        <begin position="87"/>
        <end position="120"/>
    </location>
</feature>
<evidence type="ECO:0000256" key="1">
    <source>
        <dbReference type="ARBA" id="ARBA00022737"/>
    </source>
</evidence>
<keyword evidence="2 3" id="KW-0802">TPR repeat</keyword>
<dbReference type="HOGENOM" id="CLU_663418_0_0_0"/>
<gene>
    <name evidence="5" type="ORF">CCALI_02659</name>
</gene>
<evidence type="ECO:0000256" key="2">
    <source>
        <dbReference type="ARBA" id="ARBA00022803"/>
    </source>
</evidence>
<dbReference type="STRING" id="454171.CP488_01432"/>
<dbReference type="PANTHER" id="PTHR45586">
    <property type="entry name" value="TPR REPEAT-CONTAINING PROTEIN PA4667"/>
    <property type="match status" value="1"/>
</dbReference>
<dbReference type="InterPro" id="IPR011990">
    <property type="entry name" value="TPR-like_helical_dom_sf"/>
</dbReference>
<dbReference type="InterPro" id="IPR019734">
    <property type="entry name" value="TPR_rpt"/>
</dbReference>
<evidence type="ECO:0000313" key="5">
    <source>
        <dbReference type="EMBL" id="CCW36449.1"/>
    </source>
</evidence>
<dbReference type="Pfam" id="PF13181">
    <property type="entry name" value="TPR_8"/>
    <property type="match status" value="1"/>
</dbReference>
<dbReference type="InParanoid" id="S0EY36"/>
<keyword evidence="4" id="KW-1133">Transmembrane helix</keyword>
<keyword evidence="4" id="KW-0812">Transmembrane</keyword>
<dbReference type="EMBL" id="HF951689">
    <property type="protein sequence ID" value="CCW36449.1"/>
    <property type="molecule type" value="Genomic_DNA"/>
</dbReference>
<keyword evidence="4" id="KW-0472">Membrane</keyword>
<protein>
    <submittedName>
        <fullName evidence="5">Tetratricopeptide repeat</fullName>
    </submittedName>
</protein>
<dbReference type="SMART" id="SM00028">
    <property type="entry name" value="TPR"/>
    <property type="match status" value="4"/>
</dbReference>
<evidence type="ECO:0000313" key="6">
    <source>
        <dbReference type="Proteomes" id="UP000014227"/>
    </source>
</evidence>